<dbReference type="EMBL" id="NIRI02000013">
    <property type="protein sequence ID" value="KAG5453383.1"/>
    <property type="molecule type" value="Genomic_DNA"/>
</dbReference>
<reference evidence="1 2" key="1">
    <citation type="journal article" date="2018" name="Biotechnol. Adv.">
        <title>Improved genomic resources and new bioinformatic workflow for the carcinogenic parasite Clonorchis sinensis: Biotechnological implications.</title>
        <authorList>
            <person name="Wang D."/>
            <person name="Korhonen P.K."/>
            <person name="Gasser R.B."/>
            <person name="Young N.D."/>
        </authorList>
    </citation>
    <scope>NUCLEOTIDE SEQUENCE [LARGE SCALE GENOMIC DNA]</scope>
    <source>
        <strain evidence="1">Cs-k2</strain>
    </source>
</reference>
<dbReference type="Proteomes" id="UP000286415">
    <property type="component" value="Unassembled WGS sequence"/>
</dbReference>
<protein>
    <submittedName>
        <fullName evidence="1">Uncharacterized protein</fullName>
    </submittedName>
</protein>
<name>A0A8T1MW57_CLOSI</name>
<evidence type="ECO:0000313" key="1">
    <source>
        <dbReference type="EMBL" id="KAG5453383.1"/>
    </source>
</evidence>
<comment type="caution">
    <text evidence="1">The sequence shown here is derived from an EMBL/GenBank/DDBJ whole genome shotgun (WGS) entry which is preliminary data.</text>
</comment>
<proteinExistence type="predicted"/>
<gene>
    <name evidence="1" type="ORF">CSKR_202494</name>
</gene>
<keyword evidence="2" id="KW-1185">Reference proteome</keyword>
<evidence type="ECO:0000313" key="2">
    <source>
        <dbReference type="Proteomes" id="UP000286415"/>
    </source>
</evidence>
<accession>A0A8T1MW57</accession>
<reference evidence="1 2" key="2">
    <citation type="journal article" date="2021" name="Genomics">
        <title>High-quality reference genome for Clonorchis sinensis.</title>
        <authorList>
            <person name="Young N.D."/>
            <person name="Stroehlein A.J."/>
            <person name="Kinkar L."/>
            <person name="Wang T."/>
            <person name="Sohn W.M."/>
            <person name="Chang B.C.H."/>
            <person name="Kaur P."/>
            <person name="Weisz D."/>
            <person name="Dudchenko O."/>
            <person name="Aiden E.L."/>
            <person name="Korhonen P.K."/>
            <person name="Gasser R.B."/>
        </authorList>
    </citation>
    <scope>NUCLEOTIDE SEQUENCE [LARGE SCALE GENOMIC DNA]</scope>
    <source>
        <strain evidence="1">Cs-k2</strain>
    </source>
</reference>
<dbReference type="AlphaFoldDB" id="A0A8T1MW57"/>
<sequence>MLLRMTQTLIFVFLAHRKDPESKRTEVCRTASISPDCSPDGNKPSPGGEMALVLLFFTCGPSVPRNHTHSVQTPKLVTTAPYTSMFSSSFISSIQDHVYTVLEPQRSQSRDFVKLAPFGEGVSSIMLTLEIPHVYSVPICNPRPIFVFSACI</sequence>
<organism evidence="1 2">
    <name type="scientific">Clonorchis sinensis</name>
    <name type="common">Chinese liver fluke</name>
    <dbReference type="NCBI Taxonomy" id="79923"/>
    <lineage>
        <taxon>Eukaryota</taxon>
        <taxon>Metazoa</taxon>
        <taxon>Spiralia</taxon>
        <taxon>Lophotrochozoa</taxon>
        <taxon>Platyhelminthes</taxon>
        <taxon>Trematoda</taxon>
        <taxon>Digenea</taxon>
        <taxon>Opisthorchiida</taxon>
        <taxon>Opisthorchiata</taxon>
        <taxon>Opisthorchiidae</taxon>
        <taxon>Clonorchis</taxon>
    </lineage>
</organism>